<dbReference type="Proteomes" id="UP000694381">
    <property type="component" value="Unassembled WGS sequence"/>
</dbReference>
<dbReference type="AlphaFoldDB" id="A0A8C6RAJ4"/>
<dbReference type="Ensembl" id="ENSNGAT00000021788.1">
    <property type="protein sequence ID" value="ENSNGAP00000016175.1"/>
    <property type="gene ID" value="ENSNGAG00000016989.1"/>
</dbReference>
<sequence length="134" mass="14401">MSRTQFESEKKSLDYFFWVNEITGEATHPPGERTAPAASGEKRGKKSGCQRRSAHRPQATDALRPASPAHPEAAQKDPGSGSFLCSTLVPRAAARTWVPVPSVACVHSPPGDALKGPFRPPSRMSGLGTNRFSF</sequence>
<feature type="region of interest" description="Disordered" evidence="1">
    <location>
        <begin position="106"/>
        <end position="134"/>
    </location>
</feature>
<feature type="compositionally biased region" description="Basic residues" evidence="1">
    <location>
        <begin position="43"/>
        <end position="55"/>
    </location>
</feature>
<evidence type="ECO:0000313" key="3">
    <source>
        <dbReference type="Proteomes" id="UP000694381"/>
    </source>
</evidence>
<proteinExistence type="predicted"/>
<evidence type="ECO:0000313" key="2">
    <source>
        <dbReference type="Ensembl" id="ENSNGAP00000016175.1"/>
    </source>
</evidence>
<name>A0A8C6RAJ4_NANGA</name>
<reference evidence="2" key="2">
    <citation type="submission" date="2025-09" db="UniProtKB">
        <authorList>
            <consortium name="Ensembl"/>
        </authorList>
    </citation>
    <scope>IDENTIFICATION</scope>
</reference>
<reference evidence="2" key="1">
    <citation type="submission" date="2025-08" db="UniProtKB">
        <authorList>
            <consortium name="Ensembl"/>
        </authorList>
    </citation>
    <scope>IDENTIFICATION</scope>
</reference>
<accession>A0A8C6RAJ4</accession>
<feature type="region of interest" description="Disordered" evidence="1">
    <location>
        <begin position="24"/>
        <end position="85"/>
    </location>
</feature>
<organism evidence="2 3">
    <name type="scientific">Nannospalax galili</name>
    <name type="common">Northern Israeli blind subterranean mole rat</name>
    <name type="synonym">Spalax galili</name>
    <dbReference type="NCBI Taxonomy" id="1026970"/>
    <lineage>
        <taxon>Eukaryota</taxon>
        <taxon>Metazoa</taxon>
        <taxon>Chordata</taxon>
        <taxon>Craniata</taxon>
        <taxon>Vertebrata</taxon>
        <taxon>Euteleostomi</taxon>
        <taxon>Mammalia</taxon>
        <taxon>Eutheria</taxon>
        <taxon>Euarchontoglires</taxon>
        <taxon>Glires</taxon>
        <taxon>Rodentia</taxon>
        <taxon>Myomorpha</taxon>
        <taxon>Muroidea</taxon>
        <taxon>Spalacidae</taxon>
        <taxon>Spalacinae</taxon>
        <taxon>Nannospalax</taxon>
    </lineage>
</organism>
<keyword evidence="3" id="KW-1185">Reference proteome</keyword>
<evidence type="ECO:0000256" key="1">
    <source>
        <dbReference type="SAM" id="MobiDB-lite"/>
    </source>
</evidence>
<dbReference type="GeneTree" id="ENSGT00860000135478"/>
<protein>
    <submittedName>
        <fullName evidence="2">Uncharacterized protein</fullName>
    </submittedName>
</protein>